<dbReference type="InterPro" id="IPR050482">
    <property type="entry name" value="Sensor_HK_TwoCompSys"/>
</dbReference>
<keyword evidence="9" id="KW-0812">Transmembrane</keyword>
<dbReference type="Gene3D" id="3.30.565.10">
    <property type="entry name" value="Histidine kinase-like ATPase, C-terminal domain"/>
    <property type="match status" value="1"/>
</dbReference>
<dbReference type="PANTHER" id="PTHR24421:SF10">
    <property type="entry name" value="NITRATE_NITRITE SENSOR PROTEIN NARQ"/>
    <property type="match status" value="1"/>
</dbReference>
<evidence type="ECO:0000256" key="1">
    <source>
        <dbReference type="ARBA" id="ARBA00000085"/>
    </source>
</evidence>
<dbReference type="Pfam" id="PF07730">
    <property type="entry name" value="HisKA_3"/>
    <property type="match status" value="1"/>
</dbReference>
<accession>A0A930VL71</accession>
<comment type="caution">
    <text evidence="12">The sequence shown here is derived from an EMBL/GenBank/DDBJ whole genome shotgun (WGS) entry which is preliminary data.</text>
</comment>
<protein>
    <recommendedName>
        <fullName evidence="2">histidine kinase</fullName>
        <ecNumber evidence="2">2.7.13.3</ecNumber>
    </recommendedName>
</protein>
<keyword evidence="6" id="KW-0418">Kinase</keyword>
<feature type="transmembrane region" description="Helical" evidence="9">
    <location>
        <begin position="43"/>
        <end position="62"/>
    </location>
</feature>
<dbReference type="PANTHER" id="PTHR24421">
    <property type="entry name" value="NITRATE/NITRITE SENSOR PROTEIN NARX-RELATED"/>
    <property type="match status" value="1"/>
</dbReference>
<dbReference type="RefSeq" id="WP_194694809.1">
    <property type="nucleotide sequence ID" value="NZ_JADKPO010000002.1"/>
</dbReference>
<dbReference type="Proteomes" id="UP000660668">
    <property type="component" value="Unassembled WGS sequence"/>
</dbReference>
<keyword evidence="9" id="KW-1133">Transmembrane helix</keyword>
<dbReference type="Pfam" id="PF02518">
    <property type="entry name" value="HATPase_c"/>
    <property type="match status" value="1"/>
</dbReference>
<keyword evidence="7" id="KW-0067">ATP-binding</keyword>
<evidence type="ECO:0000313" key="12">
    <source>
        <dbReference type="EMBL" id="MBF4766656.1"/>
    </source>
</evidence>
<organism evidence="12 13">
    <name type="scientific">Nocardioides agariphilus</name>
    <dbReference type="NCBI Taxonomy" id="433664"/>
    <lineage>
        <taxon>Bacteria</taxon>
        <taxon>Bacillati</taxon>
        <taxon>Actinomycetota</taxon>
        <taxon>Actinomycetes</taxon>
        <taxon>Propionibacteriales</taxon>
        <taxon>Nocardioidaceae</taxon>
        <taxon>Nocardioides</taxon>
    </lineage>
</organism>
<evidence type="ECO:0000256" key="2">
    <source>
        <dbReference type="ARBA" id="ARBA00012438"/>
    </source>
</evidence>
<reference evidence="12" key="1">
    <citation type="submission" date="2020-11" db="EMBL/GenBank/DDBJ databases">
        <title>Nocardioides cynanchi sp. nov., isolated from soil of rhizosphere of Cynanchum wilfordii.</title>
        <authorList>
            <person name="Lee J.-S."/>
            <person name="Suh M.K."/>
            <person name="Kim J.-S."/>
        </authorList>
    </citation>
    <scope>NUCLEOTIDE SEQUENCE</scope>
    <source>
        <strain evidence="12">KCTC 19276</strain>
    </source>
</reference>
<dbReference type="InterPro" id="IPR003594">
    <property type="entry name" value="HATPase_dom"/>
</dbReference>
<keyword evidence="13" id="KW-1185">Reference proteome</keyword>
<feature type="domain" description="Signal transduction histidine kinase subgroup 3 dimerisation and phosphoacceptor" evidence="11">
    <location>
        <begin position="190"/>
        <end position="254"/>
    </location>
</feature>
<keyword evidence="5" id="KW-0547">Nucleotide-binding</keyword>
<evidence type="ECO:0000256" key="8">
    <source>
        <dbReference type="ARBA" id="ARBA00023012"/>
    </source>
</evidence>
<keyword evidence="3" id="KW-0597">Phosphoprotein</keyword>
<dbReference type="SUPFAM" id="SSF55874">
    <property type="entry name" value="ATPase domain of HSP90 chaperone/DNA topoisomerase II/histidine kinase"/>
    <property type="match status" value="1"/>
</dbReference>
<proteinExistence type="predicted"/>
<dbReference type="GO" id="GO:0046983">
    <property type="term" value="F:protein dimerization activity"/>
    <property type="evidence" value="ECO:0007669"/>
    <property type="project" value="InterPro"/>
</dbReference>
<dbReference type="InterPro" id="IPR011712">
    <property type="entry name" value="Sig_transdc_His_kin_sub3_dim/P"/>
</dbReference>
<evidence type="ECO:0000256" key="5">
    <source>
        <dbReference type="ARBA" id="ARBA00022741"/>
    </source>
</evidence>
<dbReference type="CDD" id="cd16917">
    <property type="entry name" value="HATPase_UhpB-NarQ-NarX-like"/>
    <property type="match status" value="1"/>
</dbReference>
<comment type="catalytic activity">
    <reaction evidence="1">
        <text>ATP + protein L-histidine = ADP + protein N-phospho-L-histidine.</text>
        <dbReference type="EC" id="2.7.13.3"/>
    </reaction>
</comment>
<dbReference type="EMBL" id="JADKPO010000002">
    <property type="protein sequence ID" value="MBF4766656.1"/>
    <property type="molecule type" value="Genomic_DNA"/>
</dbReference>
<dbReference type="AlphaFoldDB" id="A0A930VL71"/>
<evidence type="ECO:0000259" key="11">
    <source>
        <dbReference type="Pfam" id="PF07730"/>
    </source>
</evidence>
<evidence type="ECO:0000256" key="3">
    <source>
        <dbReference type="ARBA" id="ARBA00022553"/>
    </source>
</evidence>
<keyword evidence="9" id="KW-0472">Membrane</keyword>
<dbReference type="Gene3D" id="1.20.5.1930">
    <property type="match status" value="1"/>
</dbReference>
<name>A0A930VL71_9ACTN</name>
<evidence type="ECO:0000313" key="13">
    <source>
        <dbReference type="Proteomes" id="UP000660668"/>
    </source>
</evidence>
<dbReference type="GO" id="GO:0016020">
    <property type="term" value="C:membrane"/>
    <property type="evidence" value="ECO:0007669"/>
    <property type="project" value="InterPro"/>
</dbReference>
<sequence length="392" mass="41835">MRPTRRWLREIAVPRSDLYLPLALAVVTQTDVWLPRPVNLGHVVGPPAVVSLLYLVTSLLLVWRRRGPLAVLAAIVTVDAVEYLVFGAPEGLGSLLPSVIAFYAVGRYARASALAVAAPLVLLGTAVHELRDPAFTFDGGEAVFYLVLGAAWPLGRAFARNATQQAAVEDRSRALLRDREARTREAVMAERARISRELHDVVGHGLTVVVLQLVGAEALLANNALDLAHSRVASAESSARAALEEMRRLLVLLGEDGADRSLDPQPGLRDLDSLLDHARTAGAHISLTVEGQTREIPAGVDLAAYRIVQEALTNVLKHAQPPRATVRIGYEVDALAIEILDDGAPTATTGDGTGRGLTGLHERVTLYGGAIQAGPRPETGYAVSARLPVPCP</sequence>
<dbReference type="GO" id="GO:0000155">
    <property type="term" value="F:phosphorelay sensor kinase activity"/>
    <property type="evidence" value="ECO:0007669"/>
    <property type="project" value="InterPro"/>
</dbReference>
<feature type="domain" description="Histidine kinase/HSP90-like ATPase" evidence="10">
    <location>
        <begin position="302"/>
        <end position="389"/>
    </location>
</feature>
<evidence type="ECO:0000256" key="4">
    <source>
        <dbReference type="ARBA" id="ARBA00022679"/>
    </source>
</evidence>
<dbReference type="GO" id="GO:0005524">
    <property type="term" value="F:ATP binding"/>
    <property type="evidence" value="ECO:0007669"/>
    <property type="project" value="UniProtKB-KW"/>
</dbReference>
<evidence type="ECO:0000256" key="6">
    <source>
        <dbReference type="ARBA" id="ARBA00022777"/>
    </source>
</evidence>
<dbReference type="EC" id="2.7.13.3" evidence="2"/>
<evidence type="ECO:0000259" key="10">
    <source>
        <dbReference type="Pfam" id="PF02518"/>
    </source>
</evidence>
<evidence type="ECO:0000256" key="7">
    <source>
        <dbReference type="ARBA" id="ARBA00022840"/>
    </source>
</evidence>
<dbReference type="InterPro" id="IPR036890">
    <property type="entry name" value="HATPase_C_sf"/>
</dbReference>
<gene>
    <name evidence="12" type="ORF">ISU10_02610</name>
</gene>
<keyword evidence="4" id="KW-0808">Transferase</keyword>
<evidence type="ECO:0000256" key="9">
    <source>
        <dbReference type="SAM" id="Phobius"/>
    </source>
</evidence>
<keyword evidence="8" id="KW-0902">Two-component regulatory system</keyword>